<keyword evidence="1" id="KW-0472">Membrane</keyword>
<name>A0A6J6QXV1_9ZZZZ</name>
<feature type="transmembrane region" description="Helical" evidence="1">
    <location>
        <begin position="16"/>
        <end position="37"/>
    </location>
</feature>
<evidence type="ECO:0000313" key="5">
    <source>
        <dbReference type="EMBL" id="CAB4785291.1"/>
    </source>
</evidence>
<dbReference type="EMBL" id="CAFBPY010000150">
    <property type="protein sequence ID" value="CAB5039642.1"/>
    <property type="molecule type" value="Genomic_DNA"/>
</dbReference>
<evidence type="ECO:0000313" key="6">
    <source>
        <dbReference type="EMBL" id="CAB4873780.1"/>
    </source>
</evidence>
<dbReference type="EMBL" id="CAEZZS010000082">
    <property type="protein sequence ID" value="CAB4785291.1"/>
    <property type="molecule type" value="Genomic_DNA"/>
</dbReference>
<reference evidence="4" key="1">
    <citation type="submission" date="2020-05" db="EMBL/GenBank/DDBJ databases">
        <authorList>
            <person name="Chiriac C."/>
            <person name="Salcher M."/>
            <person name="Ghai R."/>
            <person name="Kavagutti S V."/>
        </authorList>
    </citation>
    <scope>NUCLEOTIDE SEQUENCE</scope>
</reference>
<sequence length="122" mass="13454">MSDRYLPHQPNRFQKPLLAIGFVALTIVTVLGAYWFANPPVRAALIAFSITSDKEVSIKYSIDRRDPRQILICTLVAKDMDKTIVGQIEIEIPPTTAKSIEMVSALPTRVRAVTAGVVRCTG</sequence>
<proteinExistence type="predicted"/>
<evidence type="ECO:0000313" key="4">
    <source>
        <dbReference type="EMBL" id="CAB4714463.1"/>
    </source>
</evidence>
<evidence type="ECO:0000313" key="7">
    <source>
        <dbReference type="EMBL" id="CAB5039642.1"/>
    </source>
</evidence>
<dbReference type="EMBL" id="CAFBLI010000096">
    <property type="protein sequence ID" value="CAB4873780.1"/>
    <property type="molecule type" value="Genomic_DNA"/>
</dbReference>
<accession>A0A6J6QXV1</accession>
<dbReference type="InterPro" id="IPR025443">
    <property type="entry name" value="DUF4307"/>
</dbReference>
<gene>
    <name evidence="2" type="ORF">UFOPK1811_00973</name>
    <name evidence="3" type="ORF">UFOPK2360_00918</name>
    <name evidence="4" type="ORF">UFOPK2659_00283</name>
    <name evidence="5" type="ORF">UFOPK2922_01300</name>
    <name evidence="6" type="ORF">UFOPK3306_01085</name>
    <name evidence="7" type="ORF">UFOPK4209_00900</name>
</gene>
<dbReference type="Pfam" id="PF14155">
    <property type="entry name" value="DUF4307"/>
    <property type="match status" value="1"/>
</dbReference>
<keyword evidence="1" id="KW-0812">Transmembrane</keyword>
<dbReference type="EMBL" id="CAEZXH010000055">
    <property type="protein sequence ID" value="CAB4687023.1"/>
    <property type="molecule type" value="Genomic_DNA"/>
</dbReference>
<keyword evidence="1" id="KW-1133">Transmembrane helix</keyword>
<evidence type="ECO:0000256" key="1">
    <source>
        <dbReference type="SAM" id="Phobius"/>
    </source>
</evidence>
<dbReference type="EMBL" id="CAEZUJ010000040">
    <property type="protein sequence ID" value="CAB4603488.1"/>
    <property type="molecule type" value="Genomic_DNA"/>
</dbReference>
<evidence type="ECO:0000313" key="2">
    <source>
        <dbReference type="EMBL" id="CAB4603488.1"/>
    </source>
</evidence>
<evidence type="ECO:0000313" key="3">
    <source>
        <dbReference type="EMBL" id="CAB4687023.1"/>
    </source>
</evidence>
<protein>
    <submittedName>
        <fullName evidence="4">Unannotated protein</fullName>
    </submittedName>
</protein>
<dbReference type="AlphaFoldDB" id="A0A6J6QXV1"/>
<organism evidence="4">
    <name type="scientific">freshwater metagenome</name>
    <dbReference type="NCBI Taxonomy" id="449393"/>
    <lineage>
        <taxon>unclassified sequences</taxon>
        <taxon>metagenomes</taxon>
        <taxon>ecological metagenomes</taxon>
    </lineage>
</organism>
<dbReference type="EMBL" id="CAEZYJ010000023">
    <property type="protein sequence ID" value="CAB4714463.1"/>
    <property type="molecule type" value="Genomic_DNA"/>
</dbReference>